<name>A0A1M2V651_TRAPU</name>
<proteinExistence type="predicted"/>
<evidence type="ECO:0000256" key="1">
    <source>
        <dbReference type="SAM" id="MobiDB-lite"/>
    </source>
</evidence>
<protein>
    <submittedName>
        <fullName evidence="2">Uncharacterized protein</fullName>
    </submittedName>
</protein>
<evidence type="ECO:0000313" key="2">
    <source>
        <dbReference type="EMBL" id="OJT03065.1"/>
    </source>
</evidence>
<reference evidence="2 3" key="1">
    <citation type="submission" date="2016-10" db="EMBL/GenBank/DDBJ databases">
        <title>Genome sequence of the basidiomycete white-rot fungus Trametes pubescens.</title>
        <authorList>
            <person name="Makela M.R."/>
            <person name="Granchi Z."/>
            <person name="Peng M."/>
            <person name="De Vries R.P."/>
            <person name="Grigoriev I."/>
            <person name="Riley R."/>
            <person name="Hilden K."/>
        </authorList>
    </citation>
    <scope>NUCLEOTIDE SEQUENCE [LARGE SCALE GENOMIC DNA]</scope>
    <source>
        <strain evidence="2 3">FBCC735</strain>
    </source>
</reference>
<feature type="compositionally biased region" description="Basic and acidic residues" evidence="1">
    <location>
        <begin position="65"/>
        <end position="78"/>
    </location>
</feature>
<sequence>MTVRHGDPERPFGACKSGLLGHRILVRGAQESPSASKAVRSKLRSIQFDTLGRTGGLVTNPTRTGRRDWRDAALVRPG</sequence>
<dbReference type="AlphaFoldDB" id="A0A1M2V651"/>
<keyword evidence="3" id="KW-1185">Reference proteome</keyword>
<feature type="region of interest" description="Disordered" evidence="1">
    <location>
        <begin position="54"/>
        <end position="78"/>
    </location>
</feature>
<evidence type="ECO:0000313" key="3">
    <source>
        <dbReference type="Proteomes" id="UP000184267"/>
    </source>
</evidence>
<organism evidence="2 3">
    <name type="scientific">Trametes pubescens</name>
    <name type="common">White-rot fungus</name>
    <dbReference type="NCBI Taxonomy" id="154538"/>
    <lineage>
        <taxon>Eukaryota</taxon>
        <taxon>Fungi</taxon>
        <taxon>Dikarya</taxon>
        <taxon>Basidiomycota</taxon>
        <taxon>Agaricomycotina</taxon>
        <taxon>Agaricomycetes</taxon>
        <taxon>Polyporales</taxon>
        <taxon>Polyporaceae</taxon>
        <taxon>Trametes</taxon>
    </lineage>
</organism>
<comment type="caution">
    <text evidence="2">The sequence shown here is derived from an EMBL/GenBank/DDBJ whole genome shotgun (WGS) entry which is preliminary data.</text>
</comment>
<dbReference type="Proteomes" id="UP000184267">
    <property type="component" value="Unassembled WGS sequence"/>
</dbReference>
<dbReference type="EMBL" id="MNAD01001636">
    <property type="protein sequence ID" value="OJT03065.1"/>
    <property type="molecule type" value="Genomic_DNA"/>
</dbReference>
<gene>
    <name evidence="2" type="ORF">TRAPUB_6408</name>
</gene>
<accession>A0A1M2V651</accession>